<accession>A0ABM9UNS8</accession>
<sequence length="561" mass="63826">MKNIKLFFLIASISLLSFNAIIKEGSETYTLLSDYNFVSDSSDKNTKSRITGQIQSISDETYNKILYKLQKQGYSSDFYAFNVICGDSTASNNIKVTINYLQNKYANKILKAYSYNESTNTFKCLGNIESNSNSVSFNTDAPGIHFIALNNAPVYDHDNKTVVYNENFNYTGLPDSNKWSYDTGNWGFGNDELQYYTAYDLDNANVSNGNLNITALREDYQGSKYTSARLVSKNSYLYGKFEIRAKLPSGAGTWPAIWLLPTNNEYGEWPNSGEIDIMEHVGKDPGIIHGSLHTALNNFKAGTEITSSTPVNDCTSTYHTYGLEWTPEYINISVDDNVYFKLNRNSYNYKDSYKTWPFDKEFHLILNLAIGGNWGGYVDDSIFPQTMSIDYIKIYDLGLDKYSLNKTTTPYEIESEIFESKFNDLSGFSSFIQNDAAKCDIYSRWGLGVFDIARSGNDDWDIQLIKDNLTLEEGKTYKYSFKIKSTLYRKLSFGFQQNQGDYGRYHTESVSVGNEFTTISGVYTHTSKTDTNASFVFYLGGYSLPWHQIQVDDFKLTKVNY</sequence>
<dbReference type="RefSeq" id="WP_070101153.1">
    <property type="nucleotide sequence ID" value="NZ_CABIXL010000002.1"/>
</dbReference>
<dbReference type="Gene3D" id="2.60.120.260">
    <property type="entry name" value="Galactose-binding domain-like"/>
    <property type="match status" value="1"/>
</dbReference>
<evidence type="ECO:0000313" key="4">
    <source>
        <dbReference type="EMBL" id="CUN67157.1"/>
    </source>
</evidence>
<gene>
    <name evidence="4" type="primary">bglA_1</name>
    <name evidence="4" type="ORF">ERS852473_00809</name>
</gene>
<name>A0ABM9UNS8_SARVE</name>
<evidence type="ECO:0000313" key="5">
    <source>
        <dbReference type="Proteomes" id="UP000095488"/>
    </source>
</evidence>
<protein>
    <submittedName>
        <fullName evidence="4">Beta-glucanase</fullName>
        <ecNumber evidence="4">3.2.1.73</ecNumber>
    </submittedName>
</protein>
<dbReference type="InterPro" id="IPR008979">
    <property type="entry name" value="Galactose-bd-like_sf"/>
</dbReference>
<dbReference type="EC" id="3.2.1.73" evidence="4"/>
<organism evidence="4 5">
    <name type="scientific">Sarcina ventriculi</name>
    <name type="common">Clostridium ventriculi</name>
    <dbReference type="NCBI Taxonomy" id="1267"/>
    <lineage>
        <taxon>Bacteria</taxon>
        <taxon>Bacillati</taxon>
        <taxon>Bacillota</taxon>
        <taxon>Clostridia</taxon>
        <taxon>Eubacteriales</taxon>
        <taxon>Clostridiaceae</taxon>
        <taxon>Sarcina</taxon>
    </lineage>
</organism>
<dbReference type="SUPFAM" id="SSF49785">
    <property type="entry name" value="Galactose-binding domain-like"/>
    <property type="match status" value="1"/>
</dbReference>
<dbReference type="InterPro" id="IPR013320">
    <property type="entry name" value="ConA-like_dom_sf"/>
</dbReference>
<dbReference type="SUPFAM" id="SSF49899">
    <property type="entry name" value="Concanavalin A-like lectins/glucanases"/>
    <property type="match status" value="1"/>
</dbReference>
<dbReference type="PANTHER" id="PTHR10963:SF55">
    <property type="entry name" value="GLYCOSIDE HYDROLASE FAMILY 16 PROTEIN"/>
    <property type="match status" value="1"/>
</dbReference>
<feature type="domain" description="GH16" evidence="3">
    <location>
        <begin position="155"/>
        <end position="400"/>
    </location>
</feature>
<reference evidence="4 5" key="1">
    <citation type="submission" date="2015-09" db="EMBL/GenBank/DDBJ databases">
        <authorList>
            <consortium name="Pathogen Informatics"/>
        </authorList>
    </citation>
    <scope>NUCLEOTIDE SEQUENCE [LARGE SCALE GENOMIC DNA]</scope>
    <source>
        <strain evidence="4 5">2789STDY5834858</strain>
    </source>
</reference>
<proteinExistence type="inferred from homology"/>
<dbReference type="GO" id="GO:0042972">
    <property type="term" value="F:licheninase activity"/>
    <property type="evidence" value="ECO:0007669"/>
    <property type="project" value="UniProtKB-EC"/>
</dbReference>
<keyword evidence="2 4" id="KW-0378">Hydrolase</keyword>
<dbReference type="PANTHER" id="PTHR10963">
    <property type="entry name" value="GLYCOSYL HYDROLASE-RELATED"/>
    <property type="match status" value="1"/>
</dbReference>
<dbReference type="Gene3D" id="2.60.120.200">
    <property type="match status" value="1"/>
</dbReference>
<evidence type="ECO:0000256" key="1">
    <source>
        <dbReference type="ARBA" id="ARBA00006865"/>
    </source>
</evidence>
<evidence type="ECO:0000256" key="2">
    <source>
        <dbReference type="ARBA" id="ARBA00022801"/>
    </source>
</evidence>
<dbReference type="InterPro" id="IPR050546">
    <property type="entry name" value="Glycosyl_Hydrlase_16"/>
</dbReference>
<keyword evidence="4" id="KW-0326">Glycosidase</keyword>
<evidence type="ECO:0000259" key="3">
    <source>
        <dbReference type="PROSITE" id="PS51762"/>
    </source>
</evidence>
<dbReference type="CDD" id="cd08023">
    <property type="entry name" value="GH16_laminarinase_like"/>
    <property type="match status" value="1"/>
</dbReference>
<dbReference type="InterPro" id="IPR000757">
    <property type="entry name" value="Beta-glucanase-like"/>
</dbReference>
<dbReference type="Proteomes" id="UP000095488">
    <property type="component" value="Unassembled WGS sequence"/>
</dbReference>
<dbReference type="Pfam" id="PF02018">
    <property type="entry name" value="CBM_4_9"/>
    <property type="match status" value="1"/>
</dbReference>
<dbReference type="EMBL" id="CYZR01000002">
    <property type="protein sequence ID" value="CUN67157.1"/>
    <property type="molecule type" value="Genomic_DNA"/>
</dbReference>
<keyword evidence="5" id="KW-1185">Reference proteome</keyword>
<comment type="similarity">
    <text evidence="1">Belongs to the glycosyl hydrolase 16 family.</text>
</comment>
<dbReference type="Pfam" id="PF00722">
    <property type="entry name" value="Glyco_hydro_16"/>
    <property type="match status" value="1"/>
</dbReference>
<dbReference type="InterPro" id="IPR003305">
    <property type="entry name" value="CenC_carb-bd"/>
</dbReference>
<dbReference type="PROSITE" id="PS51762">
    <property type="entry name" value="GH16_2"/>
    <property type="match status" value="1"/>
</dbReference>
<comment type="caution">
    <text evidence="4">The sequence shown here is derived from an EMBL/GenBank/DDBJ whole genome shotgun (WGS) entry which is preliminary data.</text>
</comment>